<name>A0A6J1VP15_9SAUR</name>
<evidence type="ECO:0000256" key="5">
    <source>
        <dbReference type="ARBA" id="ARBA00022723"/>
    </source>
</evidence>
<feature type="compositionally biased region" description="Acidic residues" evidence="11">
    <location>
        <begin position="266"/>
        <end position="275"/>
    </location>
</feature>
<evidence type="ECO:0000256" key="1">
    <source>
        <dbReference type="ARBA" id="ARBA00004324"/>
    </source>
</evidence>
<evidence type="ECO:0000256" key="2">
    <source>
        <dbReference type="ARBA" id="ARBA00004642"/>
    </source>
</evidence>
<dbReference type="InterPro" id="IPR033570">
    <property type="entry name" value="SCNM1"/>
</dbReference>
<dbReference type="PANTHER" id="PTHR32297:SF1">
    <property type="entry name" value="SODIUM CHANNEL MODIFIER 1"/>
    <property type="match status" value="1"/>
</dbReference>
<evidence type="ECO:0000313" key="14">
    <source>
        <dbReference type="Proteomes" id="UP000504612"/>
    </source>
</evidence>
<dbReference type="KEGG" id="nss:113424302"/>
<evidence type="ECO:0000313" key="15">
    <source>
        <dbReference type="RefSeq" id="XP_026541729.1"/>
    </source>
</evidence>
<evidence type="ECO:0000256" key="3">
    <source>
        <dbReference type="ARBA" id="ARBA00020620"/>
    </source>
</evidence>
<feature type="compositionally biased region" description="Basic residues" evidence="11">
    <location>
        <begin position="218"/>
        <end position="227"/>
    </location>
</feature>
<evidence type="ECO:0000259" key="13">
    <source>
        <dbReference type="Pfam" id="PF15805"/>
    </source>
</evidence>
<feature type="compositionally biased region" description="Polar residues" evidence="11">
    <location>
        <begin position="195"/>
        <end position="208"/>
    </location>
</feature>
<keyword evidence="15" id="KW-0813">Transport</keyword>
<keyword evidence="5" id="KW-0479">Metal-binding</keyword>
<dbReference type="PANTHER" id="PTHR32297">
    <property type="entry name" value="SODIUM CHANNEL MODIFIER 1"/>
    <property type="match status" value="1"/>
</dbReference>
<dbReference type="InterPro" id="IPR031622">
    <property type="entry name" value="Znf-SCNM1"/>
</dbReference>
<dbReference type="Pfam" id="PF15803">
    <property type="entry name" value="zf-SCNM1"/>
    <property type="match status" value="1"/>
</dbReference>
<dbReference type="GO" id="GO:0006397">
    <property type="term" value="P:mRNA processing"/>
    <property type="evidence" value="ECO:0007669"/>
    <property type="project" value="UniProtKB-KW"/>
</dbReference>
<organism evidence="14 15">
    <name type="scientific">Notechis scutatus</name>
    <name type="common">mainland tiger snake</name>
    <dbReference type="NCBI Taxonomy" id="8663"/>
    <lineage>
        <taxon>Eukaryota</taxon>
        <taxon>Metazoa</taxon>
        <taxon>Chordata</taxon>
        <taxon>Craniata</taxon>
        <taxon>Vertebrata</taxon>
        <taxon>Euteleostomi</taxon>
        <taxon>Lepidosauria</taxon>
        <taxon>Squamata</taxon>
        <taxon>Bifurcata</taxon>
        <taxon>Unidentata</taxon>
        <taxon>Episquamata</taxon>
        <taxon>Toxicofera</taxon>
        <taxon>Serpentes</taxon>
        <taxon>Colubroidea</taxon>
        <taxon>Elapidae</taxon>
        <taxon>Hydrophiinae</taxon>
        <taxon>Notechis</taxon>
    </lineage>
</organism>
<sequence length="281" mass="31195">MSFKRGGGGPSQPRAPKKRRVAELLANYIPEDEALLLRDGRYSCTVCFHRPVFDTLDMLTIHRSGKKHLAGLQRFYGKKVSLENEIQKRHHQAYLEAEENGTQAAQGPAPLLAQTRKITQNALLKTVPYNSCCRSKRNEASASTSGPSASFRAAETPAMPKPSGSDSVDKERQVEEEGSPSACLSSCRRGAGGMSPTSKAKSFSQSFFLTKPREKKFARQGKGRKTRKSPEPNDPEKRRTLEHYLKLKSSGWIQDGSGKWVKDENAEFDTDEEEPPMLPPS</sequence>
<comment type="subcellular location">
    <subcellularLocation>
        <location evidence="1">Nucleus speckle</location>
    </subcellularLocation>
    <subcellularLocation>
        <location evidence="2">Nucleus</location>
        <location evidence="2">Nucleoplasm</location>
    </subcellularLocation>
</comment>
<reference evidence="15" key="1">
    <citation type="submission" date="2025-08" db="UniProtKB">
        <authorList>
            <consortium name="RefSeq"/>
        </authorList>
    </citation>
    <scope>IDENTIFICATION</scope>
</reference>
<keyword evidence="10" id="KW-0539">Nucleus</keyword>
<dbReference type="GO" id="GO:0016607">
    <property type="term" value="C:nuclear speck"/>
    <property type="evidence" value="ECO:0007669"/>
    <property type="project" value="UniProtKB-SubCell"/>
</dbReference>
<dbReference type="RefSeq" id="XP_026541729.1">
    <property type="nucleotide sequence ID" value="XM_026685944.1"/>
</dbReference>
<feature type="domain" description="Sodium channel modifier 1 acidic C-terminal" evidence="13">
    <location>
        <begin position="235"/>
        <end position="280"/>
    </location>
</feature>
<keyword evidence="6" id="KW-0747">Spliceosome</keyword>
<feature type="compositionally biased region" description="Basic and acidic residues" evidence="11">
    <location>
        <begin position="228"/>
        <end position="238"/>
    </location>
</feature>
<protein>
    <recommendedName>
        <fullName evidence="3">Sodium channel modifier 1</fullName>
    </recommendedName>
</protein>
<proteinExistence type="predicted"/>
<evidence type="ECO:0000256" key="9">
    <source>
        <dbReference type="ARBA" id="ARBA00023187"/>
    </source>
</evidence>
<keyword evidence="8" id="KW-0862">Zinc</keyword>
<feature type="region of interest" description="Disordered" evidence="11">
    <location>
        <begin position="253"/>
        <end position="281"/>
    </location>
</feature>
<accession>A0A6J1VP15</accession>
<dbReference type="GO" id="GO:0034220">
    <property type="term" value="P:monoatomic ion transmembrane transport"/>
    <property type="evidence" value="ECO:0007669"/>
    <property type="project" value="UniProtKB-KW"/>
</dbReference>
<evidence type="ECO:0000256" key="7">
    <source>
        <dbReference type="ARBA" id="ARBA00022771"/>
    </source>
</evidence>
<keyword evidence="15" id="KW-0407">Ion channel</keyword>
<dbReference type="AlphaFoldDB" id="A0A6J1VP15"/>
<evidence type="ECO:0000256" key="11">
    <source>
        <dbReference type="SAM" id="MobiDB-lite"/>
    </source>
</evidence>
<dbReference type="InterPro" id="IPR031625">
    <property type="entry name" value="SCNM1_acidic"/>
</dbReference>
<evidence type="ECO:0000259" key="12">
    <source>
        <dbReference type="Pfam" id="PF15803"/>
    </source>
</evidence>
<evidence type="ECO:0000256" key="6">
    <source>
        <dbReference type="ARBA" id="ARBA00022728"/>
    </source>
</evidence>
<dbReference type="CTD" id="79005"/>
<keyword evidence="9" id="KW-0508">mRNA splicing</keyword>
<feature type="region of interest" description="Disordered" evidence="11">
    <location>
        <begin position="136"/>
        <end position="238"/>
    </location>
</feature>
<keyword evidence="7" id="KW-0863">Zinc-finger</keyword>
<dbReference type="GeneID" id="113424302"/>
<dbReference type="GO" id="GO:0008270">
    <property type="term" value="F:zinc ion binding"/>
    <property type="evidence" value="ECO:0007669"/>
    <property type="project" value="UniProtKB-KW"/>
</dbReference>
<feature type="domain" description="Sodium channel modifier 1 zinc-finger" evidence="12">
    <location>
        <begin position="44"/>
        <end position="70"/>
    </location>
</feature>
<keyword evidence="15" id="KW-0406">Ion transport</keyword>
<evidence type="ECO:0000256" key="4">
    <source>
        <dbReference type="ARBA" id="ARBA00022664"/>
    </source>
</evidence>
<dbReference type="GO" id="GO:0005681">
    <property type="term" value="C:spliceosomal complex"/>
    <property type="evidence" value="ECO:0007669"/>
    <property type="project" value="UniProtKB-KW"/>
</dbReference>
<dbReference type="Pfam" id="PF15805">
    <property type="entry name" value="SCNM1_acidic"/>
    <property type="match status" value="1"/>
</dbReference>
<dbReference type="GO" id="GO:0008380">
    <property type="term" value="P:RNA splicing"/>
    <property type="evidence" value="ECO:0007669"/>
    <property type="project" value="UniProtKB-KW"/>
</dbReference>
<keyword evidence="4" id="KW-0507">mRNA processing</keyword>
<evidence type="ECO:0000256" key="8">
    <source>
        <dbReference type="ARBA" id="ARBA00022833"/>
    </source>
</evidence>
<gene>
    <name evidence="15" type="primary">SCNM1</name>
</gene>
<dbReference type="Proteomes" id="UP000504612">
    <property type="component" value="Unplaced"/>
</dbReference>
<evidence type="ECO:0000256" key="10">
    <source>
        <dbReference type="ARBA" id="ARBA00023242"/>
    </source>
</evidence>
<keyword evidence="14" id="KW-1185">Reference proteome</keyword>